<gene>
    <name evidence="2" type="ORF">MCOR_21492</name>
</gene>
<feature type="compositionally biased region" description="Acidic residues" evidence="1">
    <location>
        <begin position="392"/>
        <end position="406"/>
    </location>
</feature>
<feature type="region of interest" description="Disordered" evidence="1">
    <location>
        <begin position="561"/>
        <end position="580"/>
    </location>
</feature>
<feature type="compositionally biased region" description="Basic and acidic residues" evidence="1">
    <location>
        <begin position="647"/>
        <end position="677"/>
    </location>
</feature>
<feature type="compositionally biased region" description="Acidic residues" evidence="1">
    <location>
        <begin position="512"/>
        <end position="521"/>
    </location>
</feature>
<dbReference type="OrthoDB" id="6129702at2759"/>
<reference evidence="2 3" key="1">
    <citation type="submission" date="2020-06" db="EMBL/GenBank/DDBJ databases">
        <authorList>
            <person name="Li R."/>
            <person name="Bekaert M."/>
        </authorList>
    </citation>
    <scope>NUCLEOTIDE SEQUENCE [LARGE SCALE GENOMIC DNA]</scope>
    <source>
        <strain evidence="3">wild</strain>
    </source>
</reference>
<feature type="compositionally biased region" description="Polar residues" evidence="1">
    <location>
        <begin position="1075"/>
        <end position="1086"/>
    </location>
</feature>
<feature type="compositionally biased region" description="Basic and acidic residues" evidence="1">
    <location>
        <begin position="468"/>
        <end position="478"/>
    </location>
</feature>
<protein>
    <submittedName>
        <fullName evidence="2">Uncharacterized protein</fullName>
    </submittedName>
</protein>
<dbReference type="EMBL" id="CACVKT020003830">
    <property type="protein sequence ID" value="CAC5386000.1"/>
    <property type="molecule type" value="Genomic_DNA"/>
</dbReference>
<feature type="compositionally biased region" description="Polar residues" evidence="1">
    <location>
        <begin position="104"/>
        <end position="113"/>
    </location>
</feature>
<feature type="compositionally biased region" description="Basic and acidic residues" evidence="1">
    <location>
        <begin position="847"/>
        <end position="857"/>
    </location>
</feature>
<keyword evidence="3" id="KW-1185">Reference proteome</keyword>
<dbReference type="AlphaFoldDB" id="A0A6J8BSB6"/>
<accession>A0A6J8BSB6</accession>
<sequence>MSAEEVEETMSQFDALLDFNDTSSGDGTVKKSSDFDPFGPSPTMDVKGGSDGDLLGDFGFSGQASVTTNGNSQSVNPLYELSMDQGFSASESNNLIMSEEIEVSQKSTKSSNPLYDFENNDSAEPSANPLYDLSAGETNGHDVDLLGTGISVVTDDSGVTMETETSNEGDNLLLNTGDSLKFEVRRDESHESMNGISDEDSELVEKLNEAEKREILQNQTESLAQGSDVIREQTQITFDDQPGILITQEEDQLIKTGEDLVEVGDQLVETNEDLVEVGDQNEPEVIEDVQNDKDIREETEEVVEITQQEVVVDTQTEPEVPQYSEEFIETAEREEDLNQNNQPDTVEVVPDTVEVVPDTVEVVPDTVEVEPDTVEVEPDTVEVEPDTVEVVTQEEELQEQEVELQEQEVIPTEEFRSRSSSSSSEEQKETTTTSKTTTVTEKTKVAQGTGGSVTSSQSGVVENGFDEGVFRETDRNEEISFDQMSSIRNKLESNQSDEIVKERKKSVHEEIADAEGGEYENEPVRNPDVVRESDKDIGAELPEVGSAQNILQKFKQIETTTKSYKRESTPPETRVAGKVEYVSEPKKGIEIEPQKVEGGVFENQPVMEEGVVHSYDAQEEALPEKGYAKNILERFKQIGTQSGDSTQQRRELTPDRNTKYEYVSEPRSVMEKYEGKTESGIFESQPQEDLPDIIRSGMHSEEALPEKGTAKNLASRFKEISDKAGTPHVSERKRELTPDKTGKVEYVSEPRSVLPQYEGKSESGIFESRPEDKEEIVKSDMQMEEILPEKGAARNIAAKFREIESSKTPSPSSTPKPRYKEVTPPRDDVDGRTVAGVLESTPTQRGDIVRGSEGMEFKEEELPERGMAKNLASKFKQYGQTQTSPASRGKKEFTPPPDKGGVFENTPTPSLQVEVRQAESGILESTPKLRDDVCREGEASAGDVEFPEEGYAKNMVSKWKQLETNSGKNTPSPKHKEFTPPRDFPMSPKSPAGVNSSVQPGDLPGQYQEQGRPSVFESHPTHLYGVAREGESDAPESMPEKDAAKSMVEKFKAIQEQAKKAGETPKPVSRKDSSDSGNSPVETSTKVCYRKTLTAKDLSSIMSLSEYKNHMTLV</sequence>
<feature type="region of interest" description="Disordered" evidence="1">
    <location>
        <begin position="392"/>
        <end position="527"/>
    </location>
</feature>
<feature type="region of interest" description="Disordered" evidence="1">
    <location>
        <begin position="719"/>
        <end position="773"/>
    </location>
</feature>
<feature type="compositionally biased region" description="Low complexity" evidence="1">
    <location>
        <begin position="452"/>
        <end position="461"/>
    </location>
</feature>
<feature type="compositionally biased region" description="Basic and acidic residues" evidence="1">
    <location>
        <begin position="818"/>
        <end position="831"/>
    </location>
</feature>
<feature type="compositionally biased region" description="Polar residues" evidence="1">
    <location>
        <begin position="962"/>
        <end position="972"/>
    </location>
</feature>
<evidence type="ECO:0000256" key="1">
    <source>
        <dbReference type="SAM" id="MobiDB-lite"/>
    </source>
</evidence>
<feature type="region of interest" description="Disordered" evidence="1">
    <location>
        <begin position="797"/>
        <end position="910"/>
    </location>
</feature>
<evidence type="ECO:0000313" key="2">
    <source>
        <dbReference type="EMBL" id="CAC5386000.1"/>
    </source>
</evidence>
<feature type="region of interest" description="Disordered" evidence="1">
    <location>
        <begin position="18"/>
        <end position="54"/>
    </location>
</feature>
<dbReference type="Proteomes" id="UP000507470">
    <property type="component" value="Unassembled WGS sequence"/>
</dbReference>
<feature type="region of interest" description="Disordered" evidence="1">
    <location>
        <begin position="102"/>
        <end position="138"/>
    </location>
</feature>
<feature type="region of interest" description="Disordered" evidence="1">
    <location>
        <begin position="1027"/>
        <end position="1046"/>
    </location>
</feature>
<evidence type="ECO:0000313" key="3">
    <source>
        <dbReference type="Proteomes" id="UP000507470"/>
    </source>
</evidence>
<feature type="compositionally biased region" description="Low complexity" evidence="1">
    <location>
        <begin position="418"/>
        <end position="440"/>
    </location>
</feature>
<feature type="region of interest" description="Disordered" evidence="1">
    <location>
        <begin position="637"/>
        <end position="689"/>
    </location>
</feature>
<feature type="compositionally biased region" description="Basic and acidic residues" evidence="1">
    <location>
        <begin position="1051"/>
        <end position="1074"/>
    </location>
</feature>
<feature type="region of interest" description="Disordered" evidence="1">
    <location>
        <begin position="1051"/>
        <end position="1086"/>
    </location>
</feature>
<feature type="compositionally biased region" description="Basic and acidic residues" evidence="1">
    <location>
        <begin position="564"/>
        <end position="580"/>
    </location>
</feature>
<proteinExistence type="predicted"/>
<feature type="compositionally biased region" description="Polar residues" evidence="1">
    <location>
        <begin position="482"/>
        <end position="497"/>
    </location>
</feature>
<feature type="compositionally biased region" description="Low complexity" evidence="1">
    <location>
        <begin position="806"/>
        <end position="816"/>
    </location>
</feature>
<organism evidence="2 3">
    <name type="scientific">Mytilus coruscus</name>
    <name type="common">Sea mussel</name>
    <dbReference type="NCBI Taxonomy" id="42192"/>
    <lineage>
        <taxon>Eukaryota</taxon>
        <taxon>Metazoa</taxon>
        <taxon>Spiralia</taxon>
        <taxon>Lophotrochozoa</taxon>
        <taxon>Mollusca</taxon>
        <taxon>Bivalvia</taxon>
        <taxon>Autobranchia</taxon>
        <taxon>Pteriomorphia</taxon>
        <taxon>Mytilida</taxon>
        <taxon>Mytiloidea</taxon>
        <taxon>Mytilidae</taxon>
        <taxon>Mytilinae</taxon>
        <taxon>Mytilus</taxon>
    </lineage>
</organism>
<feature type="compositionally biased region" description="Basic and acidic residues" evidence="1">
    <location>
        <begin position="729"/>
        <end position="748"/>
    </location>
</feature>
<feature type="region of interest" description="Disordered" evidence="1">
    <location>
        <begin position="957"/>
        <end position="1017"/>
    </location>
</feature>
<name>A0A6J8BSB6_MYTCO</name>